<proteinExistence type="predicted"/>
<evidence type="ECO:0000313" key="1">
    <source>
        <dbReference type="EMBL" id="MFD2069364.1"/>
    </source>
</evidence>
<comment type="caution">
    <text evidence="1">The sequence shown here is derived from an EMBL/GenBank/DDBJ whole genome shotgun (WGS) entry which is preliminary data.</text>
</comment>
<evidence type="ECO:0000313" key="2">
    <source>
        <dbReference type="Proteomes" id="UP001597369"/>
    </source>
</evidence>
<dbReference type="EMBL" id="JBHUHV010000059">
    <property type="protein sequence ID" value="MFD2069364.1"/>
    <property type="molecule type" value="Genomic_DNA"/>
</dbReference>
<name>A0ABW4X309_9BACT</name>
<evidence type="ECO:0008006" key="3">
    <source>
        <dbReference type="Google" id="ProtNLM"/>
    </source>
</evidence>
<gene>
    <name evidence="1" type="ORF">ACFSKU_20945</name>
</gene>
<keyword evidence="2" id="KW-1185">Reference proteome</keyword>
<reference evidence="2" key="1">
    <citation type="journal article" date="2019" name="Int. J. Syst. Evol. Microbiol.">
        <title>The Global Catalogue of Microorganisms (GCM) 10K type strain sequencing project: providing services to taxonomists for standard genome sequencing and annotation.</title>
        <authorList>
            <consortium name="The Broad Institute Genomics Platform"/>
            <consortium name="The Broad Institute Genome Sequencing Center for Infectious Disease"/>
            <person name="Wu L."/>
            <person name="Ma J."/>
        </authorList>
    </citation>
    <scope>NUCLEOTIDE SEQUENCE [LARGE SCALE GENOMIC DNA]</scope>
    <source>
        <strain evidence="2">JCM 16545</strain>
    </source>
</reference>
<organism evidence="1 2">
    <name type="scientific">Pontibacter silvestris</name>
    <dbReference type="NCBI Taxonomy" id="2305183"/>
    <lineage>
        <taxon>Bacteria</taxon>
        <taxon>Pseudomonadati</taxon>
        <taxon>Bacteroidota</taxon>
        <taxon>Cytophagia</taxon>
        <taxon>Cytophagales</taxon>
        <taxon>Hymenobacteraceae</taxon>
        <taxon>Pontibacter</taxon>
    </lineage>
</organism>
<accession>A0ABW4X309</accession>
<dbReference type="RefSeq" id="WP_229961327.1">
    <property type="nucleotide sequence ID" value="NZ_JAJJWI010000011.1"/>
</dbReference>
<protein>
    <recommendedName>
        <fullName evidence="3">Outer membrane protein beta-barrel domain-containing protein</fullName>
    </recommendedName>
</protein>
<dbReference type="Proteomes" id="UP001597369">
    <property type="component" value="Unassembled WGS sequence"/>
</dbReference>
<sequence>MGTFTSSSSSSPTSNADLYFENENSTYSVQLTGGYEWQVPFSNRWKLYYGAEAGPFYERAASKVRTQQPVNSYQEQWYYTNTTKNTNYQYGIMLRPSAGVAFQINKKIYVATETAIIASFHRGKNRTTHSYYSGYEERGYKFTGGNISYKPLSNISLLLQF</sequence>